<evidence type="ECO:0000313" key="2">
    <source>
        <dbReference type="Proteomes" id="UP000294576"/>
    </source>
</evidence>
<dbReference type="AlphaFoldDB" id="A0A4R3QD71"/>
<gene>
    <name evidence="1" type="ORF">EV132_1029</name>
</gene>
<accession>A0A4R3QD71</accession>
<proteinExistence type="predicted"/>
<evidence type="ECO:0000313" key="1">
    <source>
        <dbReference type="EMBL" id="TCU18784.1"/>
    </source>
</evidence>
<comment type="caution">
    <text evidence="1">The sequence shown here is derived from an EMBL/GenBank/DDBJ whole genome shotgun (WGS) entry which is preliminary data.</text>
</comment>
<dbReference type="EMBL" id="SMBH01000002">
    <property type="protein sequence ID" value="TCU18784.1"/>
    <property type="molecule type" value="Genomic_DNA"/>
</dbReference>
<protein>
    <submittedName>
        <fullName evidence="1">Uncharacterized protein</fullName>
    </submittedName>
</protein>
<organism evidence="1 2">
    <name type="scientific">Rhizobium sullae</name>
    <name type="common">Rhizobium hedysari</name>
    <dbReference type="NCBI Taxonomy" id="50338"/>
    <lineage>
        <taxon>Bacteria</taxon>
        <taxon>Pseudomonadati</taxon>
        <taxon>Pseudomonadota</taxon>
        <taxon>Alphaproteobacteria</taxon>
        <taxon>Hyphomicrobiales</taxon>
        <taxon>Rhizobiaceae</taxon>
        <taxon>Rhizobium/Agrobacterium group</taxon>
        <taxon>Rhizobium</taxon>
    </lineage>
</organism>
<sequence>MAMPGMSRGQFVHPAASVAVRVAIAFRDVGQAVSRDAASDSGDQSFRHFVAIDVERPLRSVVIQNVVRLAVFRPFGVDMIREDHFDAKVRPFVQPLSRN</sequence>
<name>A0A4R3QD71_RHISU</name>
<reference evidence="1 2" key="1">
    <citation type="submission" date="2019-03" db="EMBL/GenBank/DDBJ databases">
        <title>Genomic Encyclopedia of Type Strains, Phase IV (KMG-V): Genome sequencing to study the core and pangenomes of soil and plant-associated prokaryotes.</title>
        <authorList>
            <person name="Whitman W."/>
        </authorList>
    </citation>
    <scope>NUCLEOTIDE SEQUENCE [LARGE SCALE GENOMIC DNA]</scope>
    <source>
        <strain evidence="1 2">Hc14</strain>
    </source>
</reference>
<dbReference type="Proteomes" id="UP000294576">
    <property type="component" value="Unassembled WGS sequence"/>
</dbReference>